<proteinExistence type="predicted"/>
<dbReference type="Proteomes" id="UP000199163">
    <property type="component" value="Unassembled WGS sequence"/>
</dbReference>
<dbReference type="InterPro" id="IPR007497">
    <property type="entry name" value="SIMPL/DUF541"/>
</dbReference>
<feature type="chain" id="PRO_5038938463" description="SIMPL domain-containing protein" evidence="2">
    <location>
        <begin position="25"/>
        <end position="248"/>
    </location>
</feature>
<keyword evidence="2" id="KW-0732">Signal</keyword>
<dbReference type="Gene3D" id="3.30.70.2970">
    <property type="entry name" value="Protein of unknown function (DUF541), domain 2"/>
    <property type="match status" value="1"/>
</dbReference>
<dbReference type="AlphaFoldDB" id="A0A1G8IRF3"/>
<dbReference type="OrthoDB" id="9785192at2"/>
<evidence type="ECO:0000313" key="4">
    <source>
        <dbReference type="Proteomes" id="UP000199163"/>
    </source>
</evidence>
<keyword evidence="1" id="KW-0175">Coiled coil</keyword>
<dbReference type="RefSeq" id="WP_091275931.1">
    <property type="nucleotide sequence ID" value="NZ_FNDK01000025.1"/>
</dbReference>
<dbReference type="STRING" id="568899.SAMN05192534_12533"/>
<keyword evidence="4" id="KW-1185">Reference proteome</keyword>
<sequence length="248" mass="26542">MKKKWKLTSLLIAAGMTGVLYFSAAGGPTDSIRASEESQTDGTLVVRGEGSVHVAPDVAYIRLGAEAADQSAENAQKTVNEQINQVKSQLQDAGVKEENIETAHVGVHPYGNTGQSEEEEAFRAQHLLEIEYDDVHSVGEVLDIAVDAGANRIEHTRFALQDQSQAEQEALQKAIENTAVKAQSMAESAGKASGDVIQIAEGDAQIQLPVTEYAEEKAARNDASQANTSVEAGEVEVVQHVDVVYELN</sequence>
<evidence type="ECO:0008006" key="5">
    <source>
        <dbReference type="Google" id="ProtNLM"/>
    </source>
</evidence>
<dbReference type="PANTHER" id="PTHR34387:SF1">
    <property type="entry name" value="PERIPLASMIC IMMUNOGENIC PROTEIN"/>
    <property type="match status" value="1"/>
</dbReference>
<dbReference type="Pfam" id="PF04402">
    <property type="entry name" value="SIMPL"/>
    <property type="match status" value="1"/>
</dbReference>
<dbReference type="EMBL" id="FNDK01000025">
    <property type="protein sequence ID" value="SDI21453.1"/>
    <property type="molecule type" value="Genomic_DNA"/>
</dbReference>
<protein>
    <recommendedName>
        <fullName evidence="5">SIMPL domain-containing protein</fullName>
    </recommendedName>
</protein>
<evidence type="ECO:0000313" key="3">
    <source>
        <dbReference type="EMBL" id="SDI21453.1"/>
    </source>
</evidence>
<organism evidence="3 4">
    <name type="scientific">Alteribacillus persepolensis</name>
    <dbReference type="NCBI Taxonomy" id="568899"/>
    <lineage>
        <taxon>Bacteria</taxon>
        <taxon>Bacillati</taxon>
        <taxon>Bacillota</taxon>
        <taxon>Bacilli</taxon>
        <taxon>Bacillales</taxon>
        <taxon>Bacillaceae</taxon>
        <taxon>Alteribacillus</taxon>
    </lineage>
</organism>
<dbReference type="InterPro" id="IPR052022">
    <property type="entry name" value="26kDa_periplasmic_antigen"/>
</dbReference>
<name>A0A1G8IRF3_9BACI</name>
<feature type="signal peptide" evidence="2">
    <location>
        <begin position="1"/>
        <end position="24"/>
    </location>
</feature>
<dbReference type="Gene3D" id="3.30.110.170">
    <property type="entry name" value="Protein of unknown function (DUF541), domain 1"/>
    <property type="match status" value="1"/>
</dbReference>
<feature type="coiled-coil region" evidence="1">
    <location>
        <begin position="65"/>
        <end position="92"/>
    </location>
</feature>
<evidence type="ECO:0000256" key="1">
    <source>
        <dbReference type="SAM" id="Coils"/>
    </source>
</evidence>
<reference evidence="3 4" key="1">
    <citation type="submission" date="2016-10" db="EMBL/GenBank/DDBJ databases">
        <authorList>
            <person name="de Groot N.N."/>
        </authorList>
    </citation>
    <scope>NUCLEOTIDE SEQUENCE [LARGE SCALE GENOMIC DNA]</scope>
    <source>
        <strain evidence="3 4">DSM 21632</strain>
    </source>
</reference>
<evidence type="ECO:0000256" key="2">
    <source>
        <dbReference type="SAM" id="SignalP"/>
    </source>
</evidence>
<dbReference type="GO" id="GO:0006974">
    <property type="term" value="P:DNA damage response"/>
    <property type="evidence" value="ECO:0007669"/>
    <property type="project" value="TreeGrafter"/>
</dbReference>
<accession>A0A1G8IRF3</accession>
<gene>
    <name evidence="3" type="ORF">SAMN05192534_12533</name>
</gene>
<dbReference type="PANTHER" id="PTHR34387">
    <property type="entry name" value="SLR1258 PROTEIN"/>
    <property type="match status" value="1"/>
</dbReference>